<dbReference type="PROSITE" id="PS50885">
    <property type="entry name" value="HAMP"/>
    <property type="match status" value="1"/>
</dbReference>
<evidence type="ECO:0000256" key="2">
    <source>
        <dbReference type="ARBA" id="ARBA00004651"/>
    </source>
</evidence>
<dbReference type="PANTHER" id="PTHR45528">
    <property type="entry name" value="SENSOR HISTIDINE KINASE CPXA"/>
    <property type="match status" value="1"/>
</dbReference>
<evidence type="ECO:0000256" key="1">
    <source>
        <dbReference type="ARBA" id="ARBA00000085"/>
    </source>
</evidence>
<dbReference type="PATRIC" id="fig|1365964.3.peg.1202"/>
<keyword evidence="9" id="KW-0418">Kinase</keyword>
<evidence type="ECO:0000256" key="6">
    <source>
        <dbReference type="ARBA" id="ARBA00022679"/>
    </source>
</evidence>
<dbReference type="Pfam" id="PF00672">
    <property type="entry name" value="HAMP"/>
    <property type="match status" value="1"/>
</dbReference>
<dbReference type="InterPro" id="IPR003660">
    <property type="entry name" value="HAMP_dom"/>
</dbReference>
<dbReference type="EMBL" id="AVQC01000009">
    <property type="protein sequence ID" value="KOA65663.1"/>
    <property type="molecule type" value="Genomic_DNA"/>
</dbReference>
<evidence type="ECO:0000256" key="8">
    <source>
        <dbReference type="ARBA" id="ARBA00022741"/>
    </source>
</evidence>
<evidence type="ECO:0000256" key="7">
    <source>
        <dbReference type="ARBA" id="ARBA00022692"/>
    </source>
</evidence>
<protein>
    <recommendedName>
        <fullName evidence="3">histidine kinase</fullName>
        <ecNumber evidence="3">2.7.13.3</ecNumber>
    </recommendedName>
</protein>
<evidence type="ECO:0000256" key="13">
    <source>
        <dbReference type="ARBA" id="ARBA00023136"/>
    </source>
</evidence>
<comment type="catalytic activity">
    <reaction evidence="1">
        <text>ATP + protein L-histidine = ADP + protein N-phospho-L-histidine.</text>
        <dbReference type="EC" id="2.7.13.3"/>
    </reaction>
</comment>
<sequence length="182" mass="20595">MNERNQQVHRERRHLRDTRSAKTMVVFSLMVFIIMTLTIMLTAGATMVLIRCGVIDGDPRGLALIVFACVSVIIGTILSRFVGKRPIEIIVDINEATKRVAKGDFTAELSEENIPAIELREMAHNFNVMTQELASTEILRSDFIENASHEFKTPISAIEGYATLLQRRDLSEEKRWSMRTAS</sequence>
<feature type="transmembrane region" description="Helical" evidence="14">
    <location>
        <begin position="62"/>
        <end position="82"/>
    </location>
</feature>
<gene>
    <name evidence="16" type="ORF">BBM1114_05965</name>
</gene>
<evidence type="ECO:0000256" key="3">
    <source>
        <dbReference type="ARBA" id="ARBA00012438"/>
    </source>
</evidence>
<evidence type="ECO:0000256" key="14">
    <source>
        <dbReference type="SAM" id="Phobius"/>
    </source>
</evidence>
<dbReference type="InterPro" id="IPR036097">
    <property type="entry name" value="HisK_dim/P_sf"/>
</dbReference>
<keyword evidence="11 14" id="KW-1133">Transmembrane helix</keyword>
<comment type="subcellular location">
    <subcellularLocation>
        <location evidence="2">Cell membrane</location>
        <topology evidence="2">Multi-pass membrane protein</topology>
    </subcellularLocation>
</comment>
<dbReference type="Pfam" id="PF00512">
    <property type="entry name" value="HisKA"/>
    <property type="match status" value="1"/>
</dbReference>
<keyword evidence="4" id="KW-1003">Cell membrane</keyword>
<dbReference type="GO" id="GO:0000155">
    <property type="term" value="F:phosphorelay sensor kinase activity"/>
    <property type="evidence" value="ECO:0007669"/>
    <property type="project" value="InterPro"/>
</dbReference>
<keyword evidence="5" id="KW-0597">Phosphoprotein</keyword>
<evidence type="ECO:0000313" key="17">
    <source>
        <dbReference type="Proteomes" id="UP000036802"/>
    </source>
</evidence>
<dbReference type="InterPro" id="IPR003661">
    <property type="entry name" value="HisK_dim/P_dom"/>
</dbReference>
<feature type="transmembrane region" description="Helical" evidence="14">
    <location>
        <begin position="21"/>
        <end position="50"/>
    </location>
</feature>
<dbReference type="GO" id="GO:0005524">
    <property type="term" value="F:ATP binding"/>
    <property type="evidence" value="ECO:0007669"/>
    <property type="project" value="UniProtKB-KW"/>
</dbReference>
<reference evidence="16 17" key="1">
    <citation type="journal article" date="2015" name="Int J Genomics">
        <title>Comparative Genomics Revealed Genetic Diversity and Species/Strain-Level Differences in Carbohydrate Metabolism of Three Probiotic Bifidobacterial Species.</title>
        <authorList>
            <person name="Odamaki T."/>
            <person name="Horigome A."/>
            <person name="Sugahara H."/>
            <person name="Hashikura N."/>
            <person name="Minami J."/>
            <person name="Xiao J.Z."/>
            <person name="Abe F."/>
        </authorList>
    </citation>
    <scope>NUCLEOTIDE SEQUENCE [LARGE SCALE GENOMIC DNA]</scope>
    <source>
        <strain evidence="16 17">MCC 1114</strain>
    </source>
</reference>
<evidence type="ECO:0000313" key="16">
    <source>
        <dbReference type="EMBL" id="KOA65663.1"/>
    </source>
</evidence>
<keyword evidence="13 14" id="KW-0472">Membrane</keyword>
<keyword evidence="7 14" id="KW-0812">Transmembrane</keyword>
<dbReference type="EC" id="2.7.13.3" evidence="3"/>
<dbReference type="Proteomes" id="UP000036802">
    <property type="component" value="Unassembled WGS sequence"/>
</dbReference>
<evidence type="ECO:0000256" key="12">
    <source>
        <dbReference type="ARBA" id="ARBA00023012"/>
    </source>
</evidence>
<keyword evidence="6" id="KW-0808">Transferase</keyword>
<evidence type="ECO:0000256" key="11">
    <source>
        <dbReference type="ARBA" id="ARBA00022989"/>
    </source>
</evidence>
<feature type="domain" description="HAMP" evidence="15">
    <location>
        <begin position="90"/>
        <end position="138"/>
    </location>
</feature>
<evidence type="ECO:0000256" key="4">
    <source>
        <dbReference type="ARBA" id="ARBA00022475"/>
    </source>
</evidence>
<dbReference type="GO" id="GO:0005886">
    <property type="term" value="C:plasma membrane"/>
    <property type="evidence" value="ECO:0007669"/>
    <property type="project" value="UniProtKB-SubCell"/>
</dbReference>
<keyword evidence="12" id="KW-0902">Two-component regulatory system</keyword>
<dbReference type="SUPFAM" id="SSF47384">
    <property type="entry name" value="Homodimeric domain of signal transducing histidine kinase"/>
    <property type="match status" value="1"/>
</dbReference>
<keyword evidence="8" id="KW-0547">Nucleotide-binding</keyword>
<evidence type="ECO:0000256" key="10">
    <source>
        <dbReference type="ARBA" id="ARBA00022840"/>
    </source>
</evidence>
<proteinExistence type="predicted"/>
<dbReference type="InterPro" id="IPR050398">
    <property type="entry name" value="HssS/ArlS-like"/>
</dbReference>
<keyword evidence="10" id="KW-0067">ATP-binding</keyword>
<dbReference type="SMART" id="SM00304">
    <property type="entry name" value="HAMP"/>
    <property type="match status" value="1"/>
</dbReference>
<dbReference type="Gene3D" id="6.10.340.10">
    <property type="match status" value="1"/>
</dbReference>
<evidence type="ECO:0000256" key="9">
    <source>
        <dbReference type="ARBA" id="ARBA00022777"/>
    </source>
</evidence>
<evidence type="ECO:0000256" key="5">
    <source>
        <dbReference type="ARBA" id="ARBA00022553"/>
    </source>
</evidence>
<dbReference type="CDD" id="cd00082">
    <property type="entry name" value="HisKA"/>
    <property type="match status" value="1"/>
</dbReference>
<name>A0A0L7D1A5_BIFBR</name>
<dbReference type="AlphaFoldDB" id="A0A0L7D1A5"/>
<evidence type="ECO:0000259" key="15">
    <source>
        <dbReference type="PROSITE" id="PS50885"/>
    </source>
</evidence>
<organism evidence="16 17">
    <name type="scientific">Bifidobacterium breve MCC 1114</name>
    <dbReference type="NCBI Taxonomy" id="1365964"/>
    <lineage>
        <taxon>Bacteria</taxon>
        <taxon>Bacillati</taxon>
        <taxon>Actinomycetota</taxon>
        <taxon>Actinomycetes</taxon>
        <taxon>Bifidobacteriales</taxon>
        <taxon>Bifidobacteriaceae</taxon>
        <taxon>Bifidobacterium</taxon>
    </lineage>
</organism>
<dbReference type="CDD" id="cd06225">
    <property type="entry name" value="HAMP"/>
    <property type="match status" value="1"/>
</dbReference>
<accession>A0A0L7D1A5</accession>
<comment type="caution">
    <text evidence="16">The sequence shown here is derived from an EMBL/GenBank/DDBJ whole genome shotgun (WGS) entry which is preliminary data.</text>
</comment>
<dbReference type="Gene3D" id="1.10.287.130">
    <property type="match status" value="1"/>
</dbReference>
<dbReference type="PANTHER" id="PTHR45528:SF1">
    <property type="entry name" value="SENSOR HISTIDINE KINASE CPXA"/>
    <property type="match status" value="1"/>
</dbReference>